<keyword evidence="2" id="KW-0378">Hydrolase</keyword>
<dbReference type="SUPFAM" id="SSF82784">
    <property type="entry name" value="OsmC-like"/>
    <property type="match status" value="1"/>
</dbReference>
<dbReference type="Gene3D" id="3.40.50.1820">
    <property type="entry name" value="alpha/beta hydrolase"/>
    <property type="match status" value="1"/>
</dbReference>
<dbReference type="InterPro" id="IPR015946">
    <property type="entry name" value="KH_dom-like_a/b"/>
</dbReference>
<reference evidence="2 3" key="1">
    <citation type="submission" date="2019-06" db="EMBL/GenBank/DDBJ databases">
        <title>Flavibacter putida gen. nov., sp. nov., a novel marine bacterium of the family Flavobacteriaceae isolated from coastal seawater.</title>
        <authorList>
            <person name="Feng X."/>
        </authorList>
    </citation>
    <scope>NUCLEOTIDE SEQUENCE [LARGE SCALE GENOMIC DNA]</scope>
    <source>
        <strain evidence="2 3">PLHSN227</strain>
    </source>
</reference>
<dbReference type="InterPro" id="IPR036102">
    <property type="entry name" value="OsmC/Ohrsf"/>
</dbReference>
<proteinExistence type="predicted"/>
<dbReference type="AlphaFoldDB" id="A0A507ZKZ2"/>
<gene>
    <name evidence="2" type="ORF">FKR84_12135</name>
</gene>
<dbReference type="Gene3D" id="3.30.300.20">
    <property type="match status" value="1"/>
</dbReference>
<name>A0A507ZKZ2_9FLAO</name>
<protein>
    <submittedName>
        <fullName evidence="2">Alpha/beta fold hydrolase</fullName>
    </submittedName>
</protein>
<dbReference type="Pfam" id="PF12146">
    <property type="entry name" value="Hydrolase_4"/>
    <property type="match status" value="1"/>
</dbReference>
<feature type="domain" description="Serine aminopeptidase S33" evidence="1">
    <location>
        <begin position="47"/>
        <end position="137"/>
    </location>
</feature>
<dbReference type="RefSeq" id="WP_141422587.1">
    <property type="nucleotide sequence ID" value="NZ_VIAR01000014.1"/>
</dbReference>
<dbReference type="EMBL" id="VIAR01000014">
    <property type="protein sequence ID" value="TQD34382.1"/>
    <property type="molecule type" value="Genomic_DNA"/>
</dbReference>
<evidence type="ECO:0000313" key="3">
    <source>
        <dbReference type="Proteomes" id="UP000317169"/>
    </source>
</evidence>
<dbReference type="PANTHER" id="PTHR39624">
    <property type="entry name" value="PROTEIN INVOLVED IN RIMO-MEDIATED BETA-METHYLTHIOLATION OF RIBOSOMAL PROTEIN S12 YCAO"/>
    <property type="match status" value="1"/>
</dbReference>
<dbReference type="InterPro" id="IPR029058">
    <property type="entry name" value="AB_hydrolase_fold"/>
</dbReference>
<keyword evidence="3" id="KW-1185">Reference proteome</keyword>
<accession>A0A507ZKZ2</accession>
<dbReference type="SUPFAM" id="SSF53474">
    <property type="entry name" value="alpha/beta-Hydrolases"/>
    <property type="match status" value="1"/>
</dbReference>
<dbReference type="Proteomes" id="UP000317169">
    <property type="component" value="Unassembled WGS sequence"/>
</dbReference>
<dbReference type="PANTHER" id="PTHR39624:SF2">
    <property type="entry name" value="OSMC-LIKE PROTEIN"/>
    <property type="match status" value="1"/>
</dbReference>
<evidence type="ECO:0000259" key="1">
    <source>
        <dbReference type="Pfam" id="PF12146"/>
    </source>
</evidence>
<dbReference type="InterPro" id="IPR022742">
    <property type="entry name" value="Hydrolase_4"/>
</dbReference>
<organism evidence="2 3">
    <name type="scientific">Haloflavibacter putidus</name>
    <dbReference type="NCBI Taxonomy" id="2576776"/>
    <lineage>
        <taxon>Bacteria</taxon>
        <taxon>Pseudomonadati</taxon>
        <taxon>Bacteroidota</taxon>
        <taxon>Flavobacteriia</taxon>
        <taxon>Flavobacteriales</taxon>
        <taxon>Flavobacteriaceae</taxon>
        <taxon>Haloflavibacter</taxon>
    </lineage>
</organism>
<evidence type="ECO:0000313" key="2">
    <source>
        <dbReference type="EMBL" id="TQD34382.1"/>
    </source>
</evidence>
<sequence>MKTKKIHFKNRNGQELTAYLDLPIDRKTTNFVLFAHCFTCTKNLTSVRNISKTLSNQGYGVFSFDFTGLGQSEGDFSETNFSGNVEDLIDAANFLEKEHQAPSLLVGHSLGGAAVLLAAKTIKSIKAVATIAAPSNPDHVKKLLQNDIQEIEKNGFATVKLAGRPFTIKKEFLDDIEKQQVESNLKDLKIAYLNLHSPQDTLVGISNAESLYKNAHHPKSFISLDGADHLLSNKKDAIYVGESIAAWAKRYLEFPEDEKLETKEDAVASLHADNGFTTNMRAGDHPLTADEPIKVGGNNFGPNPFELVSAGLSACTVMTLQMYARHKKWDLQKVETHTSHHQEKEETEVDGKKKIVKHDIFKRKIMMEGDLDEKQRQRLIEIANKCPVHNTLAKKAKIDTVAVE</sequence>
<dbReference type="OrthoDB" id="9791538at2"/>
<comment type="caution">
    <text evidence="2">The sequence shown here is derived from an EMBL/GenBank/DDBJ whole genome shotgun (WGS) entry which is preliminary data.</text>
</comment>
<dbReference type="InterPro" id="IPR003718">
    <property type="entry name" value="OsmC/Ohr_fam"/>
</dbReference>
<dbReference type="Pfam" id="PF02566">
    <property type="entry name" value="OsmC"/>
    <property type="match status" value="1"/>
</dbReference>
<dbReference type="GO" id="GO:0016787">
    <property type="term" value="F:hydrolase activity"/>
    <property type="evidence" value="ECO:0007669"/>
    <property type="project" value="UniProtKB-KW"/>
</dbReference>